<keyword evidence="2" id="KW-0813">Transport</keyword>
<keyword evidence="5" id="KW-0067">ATP-binding</keyword>
<evidence type="ECO:0000313" key="13">
    <source>
        <dbReference type="Proteomes" id="UP000248817"/>
    </source>
</evidence>
<sequence>MLFPISAIVPCMVDSSSATATNVSSNEKQATNRSHRSWYRFLNPLRRVSGEHTASWLSQLTFQWMTPIMSLGYRRGLEANDIWEVNPQRQISRLAARFEASFQARNDRHEAQPLLVALHDTFRVEFWLGAFCVFCSSICQVMTPFVLRYLIKWVTAAYTDKADGDDSRGFGKQIGLVFGIMGLQIVQSMGTNQFIYRGFMVGAQARSVLISAVFEKTLRLSNRARAGTSGDARERAVDNGWPPGRVMNMMSTDTSRIESACGMFHLLWVSPLTIFLALALLVINLSYSALAGLALLFAGIPLLTITMKKLIRRRRGINAVTDTRLSLTQEIMRSIRFVKLYGWERAFLQALQTFRHREVTRTQKLMALRNAMNAISVSLPIFASMLSFIVYSVSGHELTSWVVFSSLSIFNSLRVPFNLLPVVIGQLTDALASLHRIEGYLLAEEHQEDIIWSPDAACAIEAQQASFTWEQTCVPATENMEEHQNDSRRTADTKSLNTAAAAEDPPFRLENINLSIGRSELVAVIGSVGSGKSSLLSALAGEMRQTGGIVTMRAATRAFCAQSAWIQNATIRDNILFGKKMDREWYDQVIHACALQADFDMLPAADVTEVGERGITLSGGQKQRVNLARAIYFDSPLVLLDDPLSAVDAHVGQHLFDHAICGLLRDRCRILVTHRHDILRRCDRIIWLDGGCIKADDSYENLMSTNGDFRQLLVSSTSRADSDESTTATVSPRRIELGLRTGEASDPGTVIQDEDRPVSGVDWGVYLAYMRASGSVWYGLIPLVVLALAQTANILTNLWLSYWTDQKFSGLSRAQYIGIYVGLGLIQALLMFLFSLSVSLLATGASKAMVARALASVLHAPMAFFDTTPLGRITNRFSKDVDTMDNALADAIRMYLYTLAMILSVFILLIVYFHYFGIAIGPLLILFLAAAAYYRASARDLKRHEAVLRSAVFARFSEAISGTASIRAYGSQGRFTHTLRQAIDNMNAAYYLTFSNQRWLSTRLDAISILLVATTGVLVVTLRHVVSPSISGLVFSYILAIVQMIQLLVKQFAEVENAMNATERVHFYGSGLTGEEAPKDGSGDVATPLSIVDEAWPRNGAIHFDQVGMRYRPGLPLVLQGFTLHVSAGERIGIVGRTGAGKSSIMTALFRLTELAGGSIHIDGVDIAQVGLHDLRSRLSIIPQDPTLFLGTVRSNLDPFHEHTDLELWSALRQVGLTSERDRDSQEATRLQLDSPVEEEGLNFSLGERQLMALARALVRGSQIVVCDEATSSVDLETDRRIQETIRTRFQGRTLLCIAHRLQTIIHYDRVCVMNEGRLVELDTPVRLWEEGGIFRAMCEQSGLMRGDFD</sequence>
<feature type="transmembrane region" description="Helical" evidence="9">
    <location>
        <begin position="894"/>
        <end position="913"/>
    </location>
</feature>
<feature type="transmembrane region" description="Helical" evidence="9">
    <location>
        <begin position="371"/>
        <end position="392"/>
    </location>
</feature>
<feature type="transmembrane region" description="Helical" evidence="9">
    <location>
        <begin position="126"/>
        <end position="151"/>
    </location>
</feature>
<dbReference type="PANTHER" id="PTHR24223:SF464">
    <property type="entry name" value="ABC-TYPE TRANSPORTER CICA"/>
    <property type="match status" value="1"/>
</dbReference>
<dbReference type="PROSITE" id="PS50893">
    <property type="entry name" value="ABC_TRANSPORTER_2"/>
    <property type="match status" value="2"/>
</dbReference>
<keyword evidence="4" id="KW-0547">Nucleotide-binding</keyword>
<dbReference type="PROSITE" id="PS50929">
    <property type="entry name" value="ABC_TM1F"/>
    <property type="match status" value="2"/>
</dbReference>
<dbReference type="InterPro" id="IPR027417">
    <property type="entry name" value="P-loop_NTPase"/>
</dbReference>
<name>A0A2V5I3V4_9EURO</name>
<feature type="transmembrane region" description="Helical" evidence="9">
    <location>
        <begin position="819"/>
        <end position="842"/>
    </location>
</feature>
<feature type="domain" description="ABC transmembrane type-1" evidence="11">
    <location>
        <begin position="783"/>
        <end position="1057"/>
    </location>
</feature>
<feature type="transmembrane region" description="Helical" evidence="9">
    <location>
        <begin position="1030"/>
        <end position="1049"/>
    </location>
</feature>
<feature type="transmembrane region" description="Helical" evidence="9">
    <location>
        <begin position="776"/>
        <end position="799"/>
    </location>
</feature>
<evidence type="ECO:0000256" key="1">
    <source>
        <dbReference type="ARBA" id="ARBA00004141"/>
    </source>
</evidence>
<reference evidence="12 13" key="1">
    <citation type="submission" date="2018-02" db="EMBL/GenBank/DDBJ databases">
        <title>The genomes of Aspergillus section Nigri reveals drivers in fungal speciation.</title>
        <authorList>
            <consortium name="DOE Joint Genome Institute"/>
            <person name="Vesth T.C."/>
            <person name="Nybo J."/>
            <person name="Theobald S."/>
            <person name="Brandl J."/>
            <person name="Frisvad J.C."/>
            <person name="Nielsen K.F."/>
            <person name="Lyhne E.K."/>
            <person name="Kogle M.E."/>
            <person name="Kuo A."/>
            <person name="Riley R."/>
            <person name="Clum A."/>
            <person name="Nolan M."/>
            <person name="Lipzen A."/>
            <person name="Salamov A."/>
            <person name="Henrissat B."/>
            <person name="Wiebenga A."/>
            <person name="De vries R.P."/>
            <person name="Grigoriev I.V."/>
            <person name="Mortensen U.H."/>
            <person name="Andersen M.R."/>
            <person name="Baker S.E."/>
        </authorList>
    </citation>
    <scope>NUCLEOTIDE SEQUENCE [LARGE SCALE GENOMIC DNA]</scope>
    <source>
        <strain evidence="12 13">CBS 114.80</strain>
    </source>
</reference>
<feature type="domain" description="ABC transporter" evidence="10">
    <location>
        <begin position="493"/>
        <end position="715"/>
    </location>
</feature>
<dbReference type="SUPFAM" id="SSF52540">
    <property type="entry name" value="P-loop containing nucleoside triphosphate hydrolases"/>
    <property type="match status" value="2"/>
</dbReference>
<dbReference type="InterPro" id="IPR036640">
    <property type="entry name" value="ABC1_TM_sf"/>
</dbReference>
<dbReference type="EMBL" id="KZ825502">
    <property type="protein sequence ID" value="PYI31475.1"/>
    <property type="molecule type" value="Genomic_DNA"/>
</dbReference>
<dbReference type="CDD" id="cd18597">
    <property type="entry name" value="ABC_6TM_YOR1_D1_like"/>
    <property type="match status" value="1"/>
</dbReference>
<dbReference type="CDD" id="cd18606">
    <property type="entry name" value="ABC_6TM_YOR1_D2_like"/>
    <property type="match status" value="1"/>
</dbReference>
<evidence type="ECO:0000256" key="9">
    <source>
        <dbReference type="SAM" id="Phobius"/>
    </source>
</evidence>
<dbReference type="GO" id="GO:0016020">
    <property type="term" value="C:membrane"/>
    <property type="evidence" value="ECO:0007669"/>
    <property type="project" value="UniProtKB-SubCell"/>
</dbReference>
<dbReference type="Pfam" id="PF00005">
    <property type="entry name" value="ABC_tran"/>
    <property type="match status" value="2"/>
</dbReference>
<dbReference type="Gene3D" id="3.40.50.300">
    <property type="entry name" value="P-loop containing nucleotide triphosphate hydrolases"/>
    <property type="match status" value="2"/>
</dbReference>
<comment type="subcellular location">
    <subcellularLocation>
        <location evidence="1">Membrane</location>
        <topology evidence="1">Multi-pass membrane protein</topology>
    </subcellularLocation>
</comment>
<dbReference type="FunFam" id="1.20.1560.10:FF:000010">
    <property type="entry name" value="Multidrug resistance-associated ABC transporter"/>
    <property type="match status" value="1"/>
</dbReference>
<dbReference type="CDD" id="cd03244">
    <property type="entry name" value="ABCC_MRP_domain2"/>
    <property type="match status" value="1"/>
</dbReference>
<feature type="transmembrane region" description="Helical" evidence="9">
    <location>
        <begin position="1004"/>
        <end position="1024"/>
    </location>
</feature>
<feature type="domain" description="ABC transmembrane type-1" evidence="11">
    <location>
        <begin position="127"/>
        <end position="429"/>
    </location>
</feature>
<dbReference type="GO" id="GO:0005524">
    <property type="term" value="F:ATP binding"/>
    <property type="evidence" value="ECO:0007669"/>
    <property type="project" value="UniProtKB-KW"/>
</dbReference>
<dbReference type="CDD" id="cd03250">
    <property type="entry name" value="ABCC_MRP_domain1"/>
    <property type="match status" value="1"/>
</dbReference>
<keyword evidence="12" id="KW-0378">Hydrolase</keyword>
<dbReference type="SMART" id="SM00382">
    <property type="entry name" value="AAA"/>
    <property type="match status" value="2"/>
</dbReference>
<evidence type="ECO:0000256" key="7">
    <source>
        <dbReference type="ARBA" id="ARBA00023026"/>
    </source>
</evidence>
<evidence type="ECO:0000256" key="2">
    <source>
        <dbReference type="ARBA" id="ARBA00022448"/>
    </source>
</evidence>
<dbReference type="Pfam" id="PF00664">
    <property type="entry name" value="ABC_membrane"/>
    <property type="match status" value="2"/>
</dbReference>
<feature type="transmembrane region" description="Helical" evidence="9">
    <location>
        <begin position="264"/>
        <end position="283"/>
    </location>
</feature>
<dbReference type="InterPro" id="IPR003439">
    <property type="entry name" value="ABC_transporter-like_ATP-bd"/>
</dbReference>
<dbReference type="InterPro" id="IPR011527">
    <property type="entry name" value="ABC1_TM_dom"/>
</dbReference>
<dbReference type="Gene3D" id="1.20.1560.10">
    <property type="entry name" value="ABC transporter type 1, transmembrane domain"/>
    <property type="match status" value="2"/>
</dbReference>
<dbReference type="InterPro" id="IPR017871">
    <property type="entry name" value="ABC_transporter-like_CS"/>
</dbReference>
<keyword evidence="7" id="KW-0843">Virulence</keyword>
<dbReference type="FunFam" id="3.40.50.300:FF:000997">
    <property type="entry name" value="Multidrug resistance-associated protein 1"/>
    <property type="match status" value="1"/>
</dbReference>
<dbReference type="FunFam" id="1.20.1560.10:FF:000061">
    <property type="entry name" value="ATP-binding cassette transporter YOR1"/>
    <property type="match status" value="1"/>
</dbReference>
<evidence type="ECO:0000259" key="10">
    <source>
        <dbReference type="PROSITE" id="PS50893"/>
    </source>
</evidence>
<dbReference type="SUPFAM" id="SSF90123">
    <property type="entry name" value="ABC transporter transmembrane region"/>
    <property type="match status" value="2"/>
</dbReference>
<feature type="transmembrane region" description="Helical" evidence="9">
    <location>
        <begin position="289"/>
        <end position="307"/>
    </location>
</feature>
<dbReference type="Proteomes" id="UP000248817">
    <property type="component" value="Unassembled WGS sequence"/>
</dbReference>
<dbReference type="FunFam" id="3.40.50.300:FF:000565">
    <property type="entry name" value="ABC bile acid transporter"/>
    <property type="match status" value="1"/>
</dbReference>
<dbReference type="InterPro" id="IPR003593">
    <property type="entry name" value="AAA+_ATPase"/>
</dbReference>
<evidence type="ECO:0000313" key="12">
    <source>
        <dbReference type="EMBL" id="PYI31475.1"/>
    </source>
</evidence>
<dbReference type="GO" id="GO:0016887">
    <property type="term" value="F:ATP hydrolysis activity"/>
    <property type="evidence" value="ECO:0007669"/>
    <property type="project" value="InterPro"/>
</dbReference>
<keyword evidence="13" id="KW-1185">Reference proteome</keyword>
<gene>
    <name evidence="12" type="ORF">BP00DRAFT_486609</name>
</gene>
<evidence type="ECO:0000256" key="8">
    <source>
        <dbReference type="ARBA" id="ARBA00023136"/>
    </source>
</evidence>
<evidence type="ECO:0000256" key="5">
    <source>
        <dbReference type="ARBA" id="ARBA00022840"/>
    </source>
</evidence>
<keyword evidence="8 9" id="KW-0472">Membrane</keyword>
<evidence type="ECO:0000256" key="3">
    <source>
        <dbReference type="ARBA" id="ARBA00022692"/>
    </source>
</evidence>
<feature type="domain" description="ABC transporter" evidence="10">
    <location>
        <begin position="1102"/>
        <end position="1341"/>
    </location>
</feature>
<protein>
    <submittedName>
        <fullName evidence="12">P-loop containing nucleoside triphosphate hydrolase protein</fullName>
    </submittedName>
</protein>
<keyword evidence="6 9" id="KW-1133">Transmembrane helix</keyword>
<dbReference type="GO" id="GO:0140359">
    <property type="term" value="F:ABC-type transporter activity"/>
    <property type="evidence" value="ECO:0007669"/>
    <property type="project" value="InterPro"/>
</dbReference>
<organism evidence="12 13">
    <name type="scientific">Aspergillus indologenus CBS 114.80</name>
    <dbReference type="NCBI Taxonomy" id="1450541"/>
    <lineage>
        <taxon>Eukaryota</taxon>
        <taxon>Fungi</taxon>
        <taxon>Dikarya</taxon>
        <taxon>Ascomycota</taxon>
        <taxon>Pezizomycotina</taxon>
        <taxon>Eurotiomycetes</taxon>
        <taxon>Eurotiomycetidae</taxon>
        <taxon>Eurotiales</taxon>
        <taxon>Aspergillaceae</taxon>
        <taxon>Aspergillus</taxon>
        <taxon>Aspergillus subgen. Circumdati</taxon>
    </lineage>
</organism>
<dbReference type="InterPro" id="IPR050173">
    <property type="entry name" value="ABC_transporter_C-like"/>
</dbReference>
<proteinExistence type="predicted"/>
<dbReference type="PANTHER" id="PTHR24223">
    <property type="entry name" value="ATP-BINDING CASSETTE SUB-FAMILY C"/>
    <property type="match status" value="1"/>
</dbReference>
<feature type="transmembrane region" description="Helical" evidence="9">
    <location>
        <begin position="919"/>
        <end position="936"/>
    </location>
</feature>
<evidence type="ECO:0000259" key="11">
    <source>
        <dbReference type="PROSITE" id="PS50929"/>
    </source>
</evidence>
<evidence type="ECO:0000256" key="4">
    <source>
        <dbReference type="ARBA" id="ARBA00022741"/>
    </source>
</evidence>
<accession>A0A2V5I3V4</accession>
<dbReference type="PROSITE" id="PS00211">
    <property type="entry name" value="ABC_TRANSPORTER_1"/>
    <property type="match status" value="2"/>
</dbReference>
<keyword evidence="3 9" id="KW-0812">Transmembrane</keyword>
<evidence type="ECO:0000256" key="6">
    <source>
        <dbReference type="ARBA" id="ARBA00022989"/>
    </source>
</evidence>